<gene>
    <name evidence="1" type="ORF">GCM10022393_19090</name>
</gene>
<dbReference type="EMBL" id="BAABCW010000006">
    <property type="protein sequence ID" value="GAA3508308.1"/>
    <property type="molecule type" value="Genomic_DNA"/>
</dbReference>
<protein>
    <submittedName>
        <fullName evidence="1">Uncharacterized protein</fullName>
    </submittedName>
</protein>
<dbReference type="Proteomes" id="UP001500459">
    <property type="component" value="Unassembled WGS sequence"/>
</dbReference>
<proteinExistence type="predicted"/>
<accession>A0ABP6UHT1</accession>
<comment type="caution">
    <text evidence="1">The sequence shown here is derived from an EMBL/GenBank/DDBJ whole genome shotgun (WGS) entry which is preliminary data.</text>
</comment>
<name>A0ABP6UHT1_9FLAO</name>
<evidence type="ECO:0000313" key="2">
    <source>
        <dbReference type="Proteomes" id="UP001500459"/>
    </source>
</evidence>
<sequence length="207" mass="23790">MKNLLVITGILISFICSWSLSKAYYQSKSEEESAIVIQELTEKYQKMKVIDSLKIVASIEKPQIGITCIKNEDGSLNKSEKEFLDKVKKYYSDIEVPISVSRKFIYENDEYHLEQVAFNYSEDDNGLYFGTYPYYNVEIKKDTQTYELVYSNSAGRALTSFGTITYNSMTEEVIRVDYNFGTGAGTSAIYVNGIQQYEKSEQFDTIY</sequence>
<organism evidence="1 2">
    <name type="scientific">Aquimarina addita</name>
    <dbReference type="NCBI Taxonomy" id="870485"/>
    <lineage>
        <taxon>Bacteria</taxon>
        <taxon>Pseudomonadati</taxon>
        <taxon>Bacteroidota</taxon>
        <taxon>Flavobacteriia</taxon>
        <taxon>Flavobacteriales</taxon>
        <taxon>Flavobacteriaceae</taxon>
        <taxon>Aquimarina</taxon>
    </lineage>
</organism>
<reference evidence="2" key="1">
    <citation type="journal article" date="2019" name="Int. J. Syst. Evol. Microbiol.">
        <title>The Global Catalogue of Microorganisms (GCM) 10K type strain sequencing project: providing services to taxonomists for standard genome sequencing and annotation.</title>
        <authorList>
            <consortium name="The Broad Institute Genomics Platform"/>
            <consortium name="The Broad Institute Genome Sequencing Center for Infectious Disease"/>
            <person name="Wu L."/>
            <person name="Ma J."/>
        </authorList>
    </citation>
    <scope>NUCLEOTIDE SEQUENCE [LARGE SCALE GENOMIC DNA]</scope>
    <source>
        <strain evidence="2">JCM 17106</strain>
    </source>
</reference>
<evidence type="ECO:0000313" key="1">
    <source>
        <dbReference type="EMBL" id="GAA3508308.1"/>
    </source>
</evidence>
<dbReference type="RefSeq" id="WP_344926826.1">
    <property type="nucleotide sequence ID" value="NZ_BAABCW010000006.1"/>
</dbReference>
<keyword evidence="2" id="KW-1185">Reference proteome</keyword>